<dbReference type="EMBL" id="JANPWB010000004">
    <property type="protein sequence ID" value="KAJ1191172.1"/>
    <property type="molecule type" value="Genomic_DNA"/>
</dbReference>
<feature type="region of interest" description="Disordered" evidence="1">
    <location>
        <begin position="275"/>
        <end position="296"/>
    </location>
</feature>
<evidence type="ECO:0000313" key="4">
    <source>
        <dbReference type="Proteomes" id="UP001066276"/>
    </source>
</evidence>
<feature type="chain" id="PRO_5043664280" description="Secreted protein" evidence="2">
    <location>
        <begin position="34"/>
        <end position="357"/>
    </location>
</feature>
<feature type="compositionally biased region" description="Basic residues" evidence="1">
    <location>
        <begin position="337"/>
        <end position="351"/>
    </location>
</feature>
<evidence type="ECO:0000256" key="1">
    <source>
        <dbReference type="SAM" id="MobiDB-lite"/>
    </source>
</evidence>
<evidence type="ECO:0000256" key="2">
    <source>
        <dbReference type="SAM" id="SignalP"/>
    </source>
</evidence>
<dbReference type="AlphaFoldDB" id="A0AAV7UR89"/>
<feature type="signal peptide" evidence="2">
    <location>
        <begin position="1"/>
        <end position="33"/>
    </location>
</feature>
<comment type="caution">
    <text evidence="3">The sequence shown here is derived from an EMBL/GenBank/DDBJ whole genome shotgun (WGS) entry which is preliminary data.</text>
</comment>
<reference evidence="3" key="1">
    <citation type="journal article" date="2022" name="bioRxiv">
        <title>Sequencing and chromosome-scale assembly of the giantPleurodeles waltlgenome.</title>
        <authorList>
            <person name="Brown T."/>
            <person name="Elewa A."/>
            <person name="Iarovenko S."/>
            <person name="Subramanian E."/>
            <person name="Araus A.J."/>
            <person name="Petzold A."/>
            <person name="Susuki M."/>
            <person name="Suzuki K.-i.T."/>
            <person name="Hayashi T."/>
            <person name="Toyoda A."/>
            <person name="Oliveira C."/>
            <person name="Osipova E."/>
            <person name="Leigh N.D."/>
            <person name="Simon A."/>
            <person name="Yun M.H."/>
        </authorList>
    </citation>
    <scope>NUCLEOTIDE SEQUENCE</scope>
    <source>
        <strain evidence="3">20211129_DDA</strain>
        <tissue evidence="3">Liver</tissue>
    </source>
</reference>
<gene>
    <name evidence="3" type="ORF">NDU88_000488</name>
</gene>
<sequence length="357" mass="37607">MCFAGGRWGGTSGALLLQALWPLLYFSVRQGLAAHCFALPSARGHEAAFLSPVLIGARICPRYHPFVSFSSLGAQPSGAPFPPCHRVRRSSAGRETALFQSMREPSVGSALLAPGSLPRIPQSAGTRVSPPGPSDLVGARVCPRYLSIALFFLLLGAQPSGGHVFCRATESSAPLASVIFGRAGDHPVPARARAPRGFHASPSGLIVSRSPQCGSTKFVSWLLGSCRGSNLSPLPLHFTFSNVGRPIIRGPACCRTAGSFASLVVLDRARDHPVPASARAQCRPNASPTGPAASCSPPCGNTKFTLRPLGRGSSLPPLRCTFFDYWTPSPRGPAALLRRRTQCSSARRKGRPVSVNA</sequence>
<evidence type="ECO:0000313" key="3">
    <source>
        <dbReference type="EMBL" id="KAJ1191172.1"/>
    </source>
</evidence>
<dbReference type="Proteomes" id="UP001066276">
    <property type="component" value="Chromosome 2_2"/>
</dbReference>
<name>A0AAV7UR89_PLEWA</name>
<keyword evidence="2" id="KW-0732">Signal</keyword>
<accession>A0AAV7UR89</accession>
<protein>
    <recommendedName>
        <fullName evidence="5">Secreted protein</fullName>
    </recommendedName>
</protein>
<organism evidence="3 4">
    <name type="scientific">Pleurodeles waltl</name>
    <name type="common">Iberian ribbed newt</name>
    <dbReference type="NCBI Taxonomy" id="8319"/>
    <lineage>
        <taxon>Eukaryota</taxon>
        <taxon>Metazoa</taxon>
        <taxon>Chordata</taxon>
        <taxon>Craniata</taxon>
        <taxon>Vertebrata</taxon>
        <taxon>Euteleostomi</taxon>
        <taxon>Amphibia</taxon>
        <taxon>Batrachia</taxon>
        <taxon>Caudata</taxon>
        <taxon>Salamandroidea</taxon>
        <taxon>Salamandridae</taxon>
        <taxon>Pleurodelinae</taxon>
        <taxon>Pleurodeles</taxon>
    </lineage>
</organism>
<feature type="region of interest" description="Disordered" evidence="1">
    <location>
        <begin position="337"/>
        <end position="357"/>
    </location>
</feature>
<keyword evidence="4" id="KW-1185">Reference proteome</keyword>
<proteinExistence type="predicted"/>
<evidence type="ECO:0008006" key="5">
    <source>
        <dbReference type="Google" id="ProtNLM"/>
    </source>
</evidence>